<dbReference type="EMBL" id="CP040442">
    <property type="protein sequence ID" value="QOW11416.1"/>
    <property type="molecule type" value="Genomic_DNA"/>
</dbReference>
<evidence type="ECO:0000313" key="4">
    <source>
        <dbReference type="Proteomes" id="UP000594195"/>
    </source>
</evidence>
<sequence length="126" mass="13662">MKKVLSYASVAIIAISMTSCATIFTGTKDSITFNSTPEGAKVVHKGIEKCVTPCTVDITRSLSKQMIEIKKEGYETKEVKLDKDFNPVTLVNLLFGGIIGFGIDLGSGSFVKYADKSHKIELAPKQ</sequence>
<name>A0A7M2YBB6_9FLAO</name>
<accession>A0A7M2YBB6</accession>
<dbReference type="AlphaFoldDB" id="A0A7M2YBB6"/>
<evidence type="ECO:0000259" key="2">
    <source>
        <dbReference type="Pfam" id="PF08308"/>
    </source>
</evidence>
<gene>
    <name evidence="3" type="ORF">Q73A0000_14115</name>
</gene>
<keyword evidence="4" id="KW-1185">Reference proteome</keyword>
<protein>
    <submittedName>
        <fullName evidence="3">PEGA domain-containing protein</fullName>
    </submittedName>
</protein>
<dbReference type="KEGG" id="kfa:Q73A0000_14115"/>
<evidence type="ECO:0000313" key="3">
    <source>
        <dbReference type="EMBL" id="QOW11416.1"/>
    </source>
</evidence>
<feature type="chain" id="PRO_5032317756" evidence="1">
    <location>
        <begin position="22"/>
        <end position="126"/>
    </location>
</feature>
<organism evidence="3 4">
    <name type="scientific">Kaistella flava</name>
    <name type="common">ex Peng et al. 2021</name>
    <dbReference type="NCBI Taxonomy" id="2038776"/>
    <lineage>
        <taxon>Bacteria</taxon>
        <taxon>Pseudomonadati</taxon>
        <taxon>Bacteroidota</taxon>
        <taxon>Flavobacteriia</taxon>
        <taxon>Flavobacteriales</taxon>
        <taxon>Weeksellaceae</taxon>
        <taxon>Chryseobacterium group</taxon>
        <taxon>Kaistella</taxon>
    </lineage>
</organism>
<feature type="domain" description="PEGA" evidence="2">
    <location>
        <begin position="31"/>
        <end position="84"/>
    </location>
</feature>
<feature type="signal peptide" evidence="1">
    <location>
        <begin position="1"/>
        <end position="21"/>
    </location>
</feature>
<reference evidence="3 4" key="1">
    <citation type="submission" date="2019-05" db="EMBL/GenBank/DDBJ databases">
        <title>Chryseobacterium sp. isolated from King George Island, maritime Antarctica.</title>
        <authorList>
            <person name="Peng X."/>
        </authorList>
    </citation>
    <scope>NUCLEOTIDE SEQUENCE [LARGE SCALE GENOMIC DNA]</scope>
    <source>
        <strain evidence="3 4">7-3A</strain>
    </source>
</reference>
<dbReference type="Pfam" id="PF08308">
    <property type="entry name" value="PEGA"/>
    <property type="match status" value="1"/>
</dbReference>
<dbReference type="Proteomes" id="UP000594195">
    <property type="component" value="Chromosome"/>
</dbReference>
<dbReference type="RefSeq" id="WP_193811598.1">
    <property type="nucleotide sequence ID" value="NZ_CP040442.1"/>
</dbReference>
<keyword evidence="1" id="KW-0732">Signal</keyword>
<proteinExistence type="predicted"/>
<dbReference type="InterPro" id="IPR013229">
    <property type="entry name" value="PEGA"/>
</dbReference>
<dbReference type="PROSITE" id="PS51257">
    <property type="entry name" value="PROKAR_LIPOPROTEIN"/>
    <property type="match status" value="1"/>
</dbReference>
<evidence type="ECO:0000256" key="1">
    <source>
        <dbReference type="SAM" id="SignalP"/>
    </source>
</evidence>